<evidence type="ECO:0000313" key="8">
    <source>
        <dbReference type="EMBL" id="KAA6126126.1"/>
    </source>
</evidence>
<keyword evidence="2" id="KW-1003">Cell membrane</keyword>
<evidence type="ECO:0000256" key="5">
    <source>
        <dbReference type="ARBA" id="ARBA00023136"/>
    </source>
</evidence>
<evidence type="ECO:0000256" key="7">
    <source>
        <dbReference type="SAM" id="Phobius"/>
    </source>
</evidence>
<evidence type="ECO:0000256" key="2">
    <source>
        <dbReference type="ARBA" id="ARBA00022475"/>
    </source>
</evidence>
<accession>A0A5M8AW91</accession>
<feature type="transmembrane region" description="Helical" evidence="7">
    <location>
        <begin position="100"/>
        <end position="122"/>
    </location>
</feature>
<evidence type="ECO:0000256" key="4">
    <source>
        <dbReference type="ARBA" id="ARBA00022989"/>
    </source>
</evidence>
<feature type="region of interest" description="Disordered" evidence="6">
    <location>
        <begin position="303"/>
        <end position="323"/>
    </location>
</feature>
<feature type="transmembrane region" description="Helical" evidence="7">
    <location>
        <begin position="191"/>
        <end position="209"/>
    </location>
</feature>
<gene>
    <name evidence="8" type="ORF">F1599_09025</name>
</gene>
<dbReference type="EMBL" id="VWRN01000027">
    <property type="protein sequence ID" value="KAA6126126.1"/>
    <property type="molecule type" value="Genomic_DNA"/>
</dbReference>
<feature type="transmembrane region" description="Helical" evidence="7">
    <location>
        <begin position="143"/>
        <end position="171"/>
    </location>
</feature>
<evidence type="ECO:0000313" key="9">
    <source>
        <dbReference type="Proteomes" id="UP000324324"/>
    </source>
</evidence>
<organism evidence="8 9">
    <name type="scientific">Cupriavidus cauae</name>
    <dbReference type="NCBI Taxonomy" id="2608999"/>
    <lineage>
        <taxon>Bacteria</taxon>
        <taxon>Pseudomonadati</taxon>
        <taxon>Pseudomonadota</taxon>
        <taxon>Betaproteobacteria</taxon>
        <taxon>Burkholderiales</taxon>
        <taxon>Burkholderiaceae</taxon>
        <taxon>Cupriavidus</taxon>
    </lineage>
</organism>
<feature type="transmembrane region" description="Helical" evidence="7">
    <location>
        <begin position="262"/>
        <end position="281"/>
    </location>
</feature>
<comment type="caution">
    <text evidence="8">The sequence shown here is derived from an EMBL/GenBank/DDBJ whole genome shotgun (WGS) entry which is preliminary data.</text>
</comment>
<evidence type="ECO:0000256" key="3">
    <source>
        <dbReference type="ARBA" id="ARBA00022692"/>
    </source>
</evidence>
<dbReference type="NCBIfam" id="TIGR00765">
    <property type="entry name" value="yihY_not_rbn"/>
    <property type="match status" value="1"/>
</dbReference>
<reference evidence="8 9" key="1">
    <citation type="submission" date="2019-09" db="EMBL/GenBank/DDBJ databases">
        <title>Isolation of a novel species in the genus Cupriavidus from patients with sepsis using whole genome sequencing.</title>
        <authorList>
            <person name="Kweon O.J."/>
            <person name="Lee M.-K."/>
        </authorList>
    </citation>
    <scope>NUCLEOTIDE SEQUENCE [LARGE SCALE GENOMIC DNA]</scope>
    <source>
        <strain evidence="8 9">MKL-01</strain>
    </source>
</reference>
<dbReference type="Proteomes" id="UP000324324">
    <property type="component" value="Unassembled WGS sequence"/>
</dbReference>
<feature type="transmembrane region" description="Helical" evidence="7">
    <location>
        <begin position="221"/>
        <end position="242"/>
    </location>
</feature>
<evidence type="ECO:0000256" key="1">
    <source>
        <dbReference type="ARBA" id="ARBA00004651"/>
    </source>
</evidence>
<sequence length="323" mass="34685">MPRRVVGAVRNLYGLLKDTVSAWIDDYAPSMGAAIAYYTVFSVAPLLLIVISVAGVVFGADAARGAIVAELQGFFGTEGAKAIEDMLAAVSEPATSTLTALAGLVTLLIGATTVFAELQSALDRIWRVPERQKTSGLWGLLRARVLSFGMILGIGFLLIVSLLASAALAALSRGWAPLFGEEEAVAHAVDFVFSLAVITTGFAMIYKIMPRARVRWPDVWLGALVTALLFTFGKFLIGLYIGKTGVASGYGAAGSLVVLLVWVYYSAQIFLLGAEFTWLYAHRYGSLRGQQPAERTVAVKPGRYVEPQELRGRPEEQGRHQGP</sequence>
<proteinExistence type="predicted"/>
<name>A0A5M8AW91_9BURK</name>
<evidence type="ECO:0000256" key="6">
    <source>
        <dbReference type="SAM" id="MobiDB-lite"/>
    </source>
</evidence>
<dbReference type="Pfam" id="PF03631">
    <property type="entry name" value="Virul_fac_BrkB"/>
    <property type="match status" value="1"/>
</dbReference>
<keyword evidence="4 7" id="KW-1133">Transmembrane helix</keyword>
<dbReference type="PANTHER" id="PTHR30213:SF1">
    <property type="entry name" value="INNER MEMBRANE PROTEIN YHJD"/>
    <property type="match status" value="1"/>
</dbReference>
<dbReference type="InterPro" id="IPR017039">
    <property type="entry name" value="Virul_fac_BrkB"/>
</dbReference>
<dbReference type="PANTHER" id="PTHR30213">
    <property type="entry name" value="INNER MEMBRANE PROTEIN YHJD"/>
    <property type="match status" value="1"/>
</dbReference>
<feature type="transmembrane region" description="Helical" evidence="7">
    <location>
        <begin position="35"/>
        <end position="58"/>
    </location>
</feature>
<keyword evidence="9" id="KW-1185">Reference proteome</keyword>
<dbReference type="RefSeq" id="WP_149316314.1">
    <property type="nucleotide sequence ID" value="NZ_VWRN01000027.1"/>
</dbReference>
<dbReference type="PIRSF" id="PIRSF035875">
    <property type="entry name" value="RNase_BN"/>
    <property type="match status" value="1"/>
</dbReference>
<feature type="compositionally biased region" description="Basic and acidic residues" evidence="6">
    <location>
        <begin position="306"/>
        <end position="323"/>
    </location>
</feature>
<keyword evidence="3 7" id="KW-0812">Transmembrane</keyword>
<keyword evidence="5 7" id="KW-0472">Membrane</keyword>
<dbReference type="GO" id="GO:0005886">
    <property type="term" value="C:plasma membrane"/>
    <property type="evidence" value="ECO:0007669"/>
    <property type="project" value="UniProtKB-SubCell"/>
</dbReference>
<dbReference type="AlphaFoldDB" id="A0A5M8AW91"/>
<protein>
    <submittedName>
        <fullName evidence="8">YihY/virulence factor BrkB family protein</fullName>
    </submittedName>
</protein>
<comment type="subcellular location">
    <subcellularLocation>
        <location evidence="1">Cell membrane</location>
        <topology evidence="1">Multi-pass membrane protein</topology>
    </subcellularLocation>
</comment>